<name>A0A9E2LAP7_9BACT</name>
<dbReference type="InterPro" id="IPR011042">
    <property type="entry name" value="6-blade_b-propeller_TolB-like"/>
</dbReference>
<proteinExistence type="predicted"/>
<dbReference type="InterPro" id="IPR001375">
    <property type="entry name" value="Peptidase_S9_cat"/>
</dbReference>
<dbReference type="PANTHER" id="PTHR42776:SF27">
    <property type="entry name" value="DIPEPTIDYL PEPTIDASE FAMILY MEMBER 6"/>
    <property type="match status" value="1"/>
</dbReference>
<dbReference type="Pfam" id="PF00326">
    <property type="entry name" value="Peptidase_S9"/>
    <property type="match status" value="1"/>
</dbReference>
<dbReference type="SUPFAM" id="SSF53474">
    <property type="entry name" value="alpha/beta-Hydrolases"/>
    <property type="match status" value="1"/>
</dbReference>
<reference evidence="4" key="1">
    <citation type="journal article" date="2021" name="PeerJ">
        <title>Extensive microbial diversity within the chicken gut microbiome revealed by metagenomics and culture.</title>
        <authorList>
            <person name="Gilroy R."/>
            <person name="Ravi A."/>
            <person name="Getino M."/>
            <person name="Pursley I."/>
            <person name="Horton D.L."/>
            <person name="Alikhan N.F."/>
            <person name="Baker D."/>
            <person name="Gharbi K."/>
            <person name="Hall N."/>
            <person name="Watson M."/>
            <person name="Adriaenssens E.M."/>
            <person name="Foster-Nyarko E."/>
            <person name="Jarju S."/>
            <person name="Secka A."/>
            <person name="Antonio M."/>
            <person name="Oren A."/>
            <person name="Chaudhuri R.R."/>
            <person name="La Ragione R."/>
            <person name="Hildebrand F."/>
            <person name="Pallen M.J."/>
        </authorList>
    </citation>
    <scope>NUCLEOTIDE SEQUENCE</scope>
    <source>
        <strain evidence="4">G3-2149</strain>
    </source>
</reference>
<feature type="chain" id="PRO_5039292595" evidence="2">
    <location>
        <begin position="22"/>
        <end position="851"/>
    </location>
</feature>
<dbReference type="InterPro" id="IPR029058">
    <property type="entry name" value="AB_hydrolase_fold"/>
</dbReference>
<dbReference type="InterPro" id="IPR015943">
    <property type="entry name" value="WD40/YVTN_repeat-like_dom_sf"/>
</dbReference>
<keyword evidence="2" id="KW-0732">Signal</keyword>
<dbReference type="GO" id="GO:0004252">
    <property type="term" value="F:serine-type endopeptidase activity"/>
    <property type="evidence" value="ECO:0007669"/>
    <property type="project" value="TreeGrafter"/>
</dbReference>
<dbReference type="SUPFAM" id="SSF82171">
    <property type="entry name" value="DPP6 N-terminal domain-like"/>
    <property type="match status" value="1"/>
</dbReference>
<evidence type="ECO:0000256" key="1">
    <source>
        <dbReference type="ARBA" id="ARBA00022801"/>
    </source>
</evidence>
<feature type="domain" description="Peptidase S9 prolyl oligopeptidase catalytic" evidence="3">
    <location>
        <begin position="630"/>
        <end position="836"/>
    </location>
</feature>
<evidence type="ECO:0000259" key="3">
    <source>
        <dbReference type="Pfam" id="PF00326"/>
    </source>
</evidence>
<evidence type="ECO:0000256" key="2">
    <source>
        <dbReference type="SAM" id="SignalP"/>
    </source>
</evidence>
<sequence length="851" mass="95296">MKKKVVLPFAALLLSASSVSADNIQRLQLQQPVSVCSPIFTDSLNTDGVKPDLADLLMRSALPLNRNQEGSLYLSSDTLGVFHLPEQDKDSENQFLVLNTCIRADRFCKGKLKIKMPYRFEIYVNGEKKKDKKTVQDSLKHAQEISVDLRLEPEVMYQVALKVLRLQADSAEADFTMRWEPEANTDSLIQVTADPEMKGRYLLPNTVFGKRVTRVSVSPDGKYLLTQYTDWYNMQRSNTYTVLSEVKSGRTLSTFTQGAKSLSWTPTSSRLYYTATSDKGVKIITVDPKTLAEEVVADHVPEGHFVWSPDEKTLFFTDYEQIKGDNGPVHRVLSPEDRVPGTRGRSFIVRYNLQTGLRERLTSGLRTSYMQDLSADGKYLLFTVSQSTPDKWPFSASSLYRMNLQTLAVDTLVAQDAFMGGASFSPDGKSVLITGGPEAFGGIGKNCGNHPIANNYDTQAFILDIESGKIDPITKEFNPTIVSTNWSPYDKNIYFKTTDGAQETVYRYQVKSGQYERLPLEGDCVRNFSLSDKAPVAAYTTATASTSGTAYLFDLSKGKSTLIADPYAEELKKMDMGTIKDWNFKASDGTEITGYYCLPPQFDANKKYPLIVYYYGGTTPTEKTMDNPYAAQLFASRDYVVYIVNPSGTIGFGQEFSARHVNAWGQRTADDIIEGTRQFCKEHAFVDSTKIGCLGASYGGFMTQYLQTQTDLFAAAASHAGISNVTSYWGEGYWGVGYNAVAAAQSYPWANPELFTKQGSLFNADKINTPLLLLHGTADTNVPMGESIQLYNALKILGKPVEFIQVDGEDHFIADYYKRVQWHNAIMAWFAKWLQDSPEWWNDMYPEKRLR</sequence>
<dbReference type="EMBL" id="JAHLFU010000270">
    <property type="protein sequence ID" value="MBU3854714.1"/>
    <property type="molecule type" value="Genomic_DNA"/>
</dbReference>
<dbReference type="Gene3D" id="2.120.10.30">
    <property type="entry name" value="TolB, C-terminal domain"/>
    <property type="match status" value="1"/>
</dbReference>
<evidence type="ECO:0000313" key="5">
    <source>
        <dbReference type="Proteomes" id="UP000823865"/>
    </source>
</evidence>
<evidence type="ECO:0000313" key="4">
    <source>
        <dbReference type="EMBL" id="MBU3854714.1"/>
    </source>
</evidence>
<dbReference type="Gene3D" id="3.40.50.1820">
    <property type="entry name" value="alpha/beta hydrolase"/>
    <property type="match status" value="1"/>
</dbReference>
<protein>
    <submittedName>
        <fullName evidence="4">S9 family peptidase</fullName>
    </submittedName>
</protein>
<dbReference type="Proteomes" id="UP000823865">
    <property type="component" value="Unassembled WGS sequence"/>
</dbReference>
<dbReference type="GO" id="GO:0006508">
    <property type="term" value="P:proteolysis"/>
    <property type="evidence" value="ECO:0007669"/>
    <property type="project" value="InterPro"/>
</dbReference>
<dbReference type="PANTHER" id="PTHR42776">
    <property type="entry name" value="SERINE PEPTIDASE S9 FAMILY MEMBER"/>
    <property type="match status" value="1"/>
</dbReference>
<accession>A0A9E2LAP7</accession>
<reference evidence="4" key="2">
    <citation type="submission" date="2021-04" db="EMBL/GenBank/DDBJ databases">
        <authorList>
            <person name="Gilroy R."/>
        </authorList>
    </citation>
    <scope>NUCLEOTIDE SEQUENCE</scope>
    <source>
        <strain evidence="4">G3-2149</strain>
    </source>
</reference>
<gene>
    <name evidence="4" type="ORF">H9789_13045</name>
</gene>
<organism evidence="4 5">
    <name type="scientific">Candidatus Paraprevotella stercoravium</name>
    <dbReference type="NCBI Taxonomy" id="2838725"/>
    <lineage>
        <taxon>Bacteria</taxon>
        <taxon>Pseudomonadati</taxon>
        <taxon>Bacteroidota</taxon>
        <taxon>Bacteroidia</taxon>
        <taxon>Bacteroidales</taxon>
        <taxon>Prevotellaceae</taxon>
        <taxon>Paraprevotella</taxon>
    </lineage>
</organism>
<comment type="caution">
    <text evidence="4">The sequence shown here is derived from an EMBL/GenBank/DDBJ whole genome shotgun (WGS) entry which is preliminary data.</text>
</comment>
<feature type="signal peptide" evidence="2">
    <location>
        <begin position="1"/>
        <end position="21"/>
    </location>
</feature>
<dbReference type="Gene3D" id="2.130.10.10">
    <property type="entry name" value="YVTN repeat-like/Quinoprotein amine dehydrogenase"/>
    <property type="match status" value="1"/>
</dbReference>
<dbReference type="AlphaFoldDB" id="A0A9E2LAP7"/>
<keyword evidence="1" id="KW-0378">Hydrolase</keyword>